<reference evidence="4" key="1">
    <citation type="submission" date="2023-07" db="EMBL/GenBank/DDBJ databases">
        <title>Gilvimarinus algae sp. nov., isolated from the surface of Kelp.</title>
        <authorList>
            <person name="Sun Y.Y."/>
            <person name="Gong Y."/>
            <person name="Du Z.J."/>
        </authorList>
    </citation>
    <scope>NUCLEOTIDE SEQUENCE</scope>
    <source>
        <strain evidence="4">SDUM040014</strain>
    </source>
</reference>
<evidence type="ECO:0000259" key="2">
    <source>
        <dbReference type="Pfam" id="PF01757"/>
    </source>
</evidence>
<feature type="transmembrane region" description="Helical" evidence="1">
    <location>
        <begin position="45"/>
        <end position="63"/>
    </location>
</feature>
<keyword evidence="4" id="KW-0808">Transferase</keyword>
<feature type="transmembrane region" description="Helical" evidence="1">
    <location>
        <begin position="358"/>
        <end position="376"/>
    </location>
</feature>
<accession>A0ABT8TAP6</accession>
<dbReference type="InterPro" id="IPR002656">
    <property type="entry name" value="Acyl_transf_3_dom"/>
</dbReference>
<dbReference type="GO" id="GO:0016746">
    <property type="term" value="F:acyltransferase activity"/>
    <property type="evidence" value="ECO:0007669"/>
    <property type="project" value="UniProtKB-KW"/>
</dbReference>
<proteinExistence type="predicted"/>
<evidence type="ECO:0000256" key="1">
    <source>
        <dbReference type="SAM" id="Phobius"/>
    </source>
</evidence>
<keyword evidence="1" id="KW-1133">Transmembrane helix</keyword>
<feature type="transmembrane region" description="Helical" evidence="1">
    <location>
        <begin position="227"/>
        <end position="246"/>
    </location>
</feature>
<gene>
    <name evidence="4" type="ORF">QWI16_03320</name>
</gene>
<feature type="transmembrane region" description="Helical" evidence="1">
    <location>
        <begin position="285"/>
        <end position="310"/>
    </location>
</feature>
<evidence type="ECO:0000259" key="3">
    <source>
        <dbReference type="Pfam" id="PF19040"/>
    </source>
</evidence>
<dbReference type="Pfam" id="PF19040">
    <property type="entry name" value="SGNH"/>
    <property type="match status" value="1"/>
</dbReference>
<feature type="domain" description="Acyltransferase 3" evidence="2">
    <location>
        <begin position="19"/>
        <end position="334"/>
    </location>
</feature>
<feature type="transmembrane region" description="Helical" evidence="1">
    <location>
        <begin position="197"/>
        <end position="218"/>
    </location>
</feature>
<keyword evidence="1" id="KW-0472">Membrane</keyword>
<dbReference type="RefSeq" id="WP_302711313.1">
    <property type="nucleotide sequence ID" value="NZ_JAULRT010000032.1"/>
</dbReference>
<protein>
    <submittedName>
        <fullName evidence="4">Acyltransferase family protein</fullName>
        <ecNumber evidence="4">2.3.1.-</ecNumber>
    </submittedName>
</protein>
<feature type="transmembrane region" description="Helical" evidence="1">
    <location>
        <begin position="316"/>
        <end position="337"/>
    </location>
</feature>
<dbReference type="Pfam" id="PF01757">
    <property type="entry name" value="Acyl_transf_3"/>
    <property type="match status" value="1"/>
</dbReference>
<evidence type="ECO:0000313" key="5">
    <source>
        <dbReference type="Proteomes" id="UP001168380"/>
    </source>
</evidence>
<organism evidence="4 5">
    <name type="scientific">Gilvimarinus algae</name>
    <dbReference type="NCBI Taxonomy" id="3058037"/>
    <lineage>
        <taxon>Bacteria</taxon>
        <taxon>Pseudomonadati</taxon>
        <taxon>Pseudomonadota</taxon>
        <taxon>Gammaproteobacteria</taxon>
        <taxon>Cellvibrionales</taxon>
        <taxon>Cellvibrionaceae</taxon>
        <taxon>Gilvimarinus</taxon>
    </lineage>
</organism>
<feature type="transmembrane region" description="Helical" evidence="1">
    <location>
        <begin position="252"/>
        <end position="273"/>
    </location>
</feature>
<evidence type="ECO:0000313" key="4">
    <source>
        <dbReference type="EMBL" id="MDO3381187.1"/>
    </source>
</evidence>
<dbReference type="InterPro" id="IPR043968">
    <property type="entry name" value="SGNH"/>
</dbReference>
<feature type="transmembrane region" description="Helical" evidence="1">
    <location>
        <begin position="84"/>
        <end position="103"/>
    </location>
</feature>
<dbReference type="EC" id="2.3.1.-" evidence="4"/>
<dbReference type="PANTHER" id="PTHR23028:SF53">
    <property type="entry name" value="ACYL_TRANSF_3 DOMAIN-CONTAINING PROTEIN"/>
    <property type="match status" value="1"/>
</dbReference>
<keyword evidence="4" id="KW-0012">Acyltransferase</keyword>
<dbReference type="InterPro" id="IPR050879">
    <property type="entry name" value="Acyltransferase_3"/>
</dbReference>
<feature type="transmembrane region" description="Helical" evidence="1">
    <location>
        <begin position="172"/>
        <end position="191"/>
    </location>
</feature>
<feature type="transmembrane region" description="Helical" evidence="1">
    <location>
        <begin position="144"/>
        <end position="165"/>
    </location>
</feature>
<name>A0ABT8TAP6_9GAMM</name>
<keyword evidence="5" id="KW-1185">Reference proteome</keyword>
<dbReference type="EMBL" id="JAULRT010000032">
    <property type="protein sequence ID" value="MDO3381187.1"/>
    <property type="molecule type" value="Genomic_DNA"/>
</dbReference>
<feature type="domain" description="SGNH" evidence="3">
    <location>
        <begin position="412"/>
        <end position="616"/>
    </location>
</feature>
<keyword evidence="1" id="KW-0812">Transmembrane</keyword>
<comment type="caution">
    <text evidence="4">The sequence shown here is derived from an EMBL/GenBank/DDBJ whole genome shotgun (WGS) entry which is preliminary data.</text>
</comment>
<dbReference type="PANTHER" id="PTHR23028">
    <property type="entry name" value="ACETYLTRANSFERASE"/>
    <property type="match status" value="1"/>
</dbReference>
<dbReference type="Proteomes" id="UP001168380">
    <property type="component" value="Unassembled WGS sequence"/>
</dbReference>
<sequence>MPTQSAAVAAGKQPYFPHIDGLRAIAVISVLLFHLEFVLFSGGFIGVDVFFVISGYLITAHLRSAVTEGRFSFGWFYAKRARRLLPALFATFIATFIASWFILPAPNLERLGQETLFALFSVSNVLFWNESGYFDTASTLKPLLHTWSLSVEEQFYLFWPLLLCFVRREKAVFILLLSLGLVSLIAAELFVRQQRELVFYMMPFRIVEFCLGGILVWLERREPLPGWLQECLVALGLLAIVIPVFAYTEKTVFPGLTAVIPCVGTAVVIAWGAKARVSVLLRWRPVVAIGLVSYSLYLNHWPLIVLYKYVNHEFSAVDKCLLLVVSLVLAALMYQFIETPFRSKRVAFSRKPGAFTSIMGGAAATVIGVSVLSLVFDGFASRFERQQLLESDIEAGKKARFELISADCRERGWDVCNSPSLSREKNVLVIGDSHTVDAYNILRFAYPEKYYVNVSLGGCPPTVNNTLYEIWEGWSELEKCDQLNKKRLDPDFLKAFDTIVIAVYWGRYKPEHLLETYNYISNAVDAEIVVFGNYLTLKKSMADLHNQGVDPRVTPEVVNNFALFEEELAQMAVDRYRFVSKKSLLCGDELSSCELYYDGKPFSYDEHHMSLEAAEAASLRLEGLYSTWDSFIMR</sequence>